<dbReference type="Proteomes" id="UP001202831">
    <property type="component" value="Unassembled WGS sequence"/>
</dbReference>
<dbReference type="SUPFAM" id="SSF55083">
    <property type="entry name" value="6-hydroxymethyl-7,8-dihydropterin pyrophosphokinase, HPPK"/>
    <property type="match status" value="1"/>
</dbReference>
<evidence type="ECO:0000256" key="3">
    <source>
        <dbReference type="ARBA" id="ARBA00013253"/>
    </source>
</evidence>
<accession>A0ABT0N272</accession>
<keyword evidence="7" id="KW-0418">Kinase</keyword>
<dbReference type="Pfam" id="PF01288">
    <property type="entry name" value="HPPK"/>
    <property type="match status" value="1"/>
</dbReference>
<dbReference type="PROSITE" id="PS00794">
    <property type="entry name" value="HPPK"/>
    <property type="match status" value="1"/>
</dbReference>
<evidence type="ECO:0000256" key="1">
    <source>
        <dbReference type="ARBA" id="ARBA00005051"/>
    </source>
</evidence>
<evidence type="ECO:0000313" key="15">
    <source>
        <dbReference type="Proteomes" id="UP001202831"/>
    </source>
</evidence>
<name>A0ABT0N272_9GAMM</name>
<evidence type="ECO:0000256" key="10">
    <source>
        <dbReference type="ARBA" id="ARBA00029409"/>
    </source>
</evidence>
<sequence>MTRVFIALGANLDSPEQQLNSACEALFTLAKPDTFAVSSYYRSAPMGEVEQPDYVNAVASLETDLEPLILLDELQRIELEQGRQRLVRWGPRTLDLDLLLYGDAIIEVPRLTVPHYGMNERSFVLVPLAELVPNLILPCGTPLQHLLTPALQSELVQL</sequence>
<organism evidence="14 15">
    <name type="scientific">Shewanella corallii</name>
    <dbReference type="NCBI Taxonomy" id="560080"/>
    <lineage>
        <taxon>Bacteria</taxon>
        <taxon>Pseudomonadati</taxon>
        <taxon>Pseudomonadota</taxon>
        <taxon>Gammaproteobacteria</taxon>
        <taxon>Alteromonadales</taxon>
        <taxon>Shewanellaceae</taxon>
        <taxon>Shewanella</taxon>
    </lineage>
</organism>
<dbReference type="CDD" id="cd00483">
    <property type="entry name" value="HPPK"/>
    <property type="match status" value="1"/>
</dbReference>
<dbReference type="EMBL" id="JAKIKT010000001">
    <property type="protein sequence ID" value="MCL2912518.1"/>
    <property type="molecule type" value="Genomic_DNA"/>
</dbReference>
<dbReference type="PANTHER" id="PTHR43071:SF1">
    <property type="entry name" value="2-AMINO-4-HYDROXY-6-HYDROXYMETHYLDIHYDROPTERIDINE PYROPHOSPHOKINASE"/>
    <property type="match status" value="1"/>
</dbReference>
<evidence type="ECO:0000256" key="2">
    <source>
        <dbReference type="ARBA" id="ARBA00005810"/>
    </source>
</evidence>
<evidence type="ECO:0000256" key="11">
    <source>
        <dbReference type="ARBA" id="ARBA00029766"/>
    </source>
</evidence>
<proteinExistence type="inferred from homology"/>
<evidence type="ECO:0000259" key="13">
    <source>
        <dbReference type="PROSITE" id="PS00794"/>
    </source>
</evidence>
<dbReference type="Gene3D" id="3.30.70.560">
    <property type="entry name" value="7,8-Dihydro-6-hydroxymethylpterin-pyrophosphokinase HPPK"/>
    <property type="match status" value="1"/>
</dbReference>
<comment type="pathway">
    <text evidence="1">Cofactor biosynthesis; tetrahydrofolate biosynthesis; 2-amino-4-hydroxy-6-hydroxymethyl-7,8-dihydropteridine diphosphate from 7,8-dihydroneopterin triphosphate: step 4/4.</text>
</comment>
<dbReference type="EC" id="2.7.6.3" evidence="3"/>
<evidence type="ECO:0000256" key="12">
    <source>
        <dbReference type="ARBA" id="ARBA00033413"/>
    </source>
</evidence>
<feature type="domain" description="7,8-dihydro-6-hydroxymethylpterin-pyrophosphokinase" evidence="13">
    <location>
        <begin position="88"/>
        <end position="99"/>
    </location>
</feature>
<evidence type="ECO:0000256" key="9">
    <source>
        <dbReference type="ARBA" id="ARBA00022909"/>
    </source>
</evidence>
<comment type="similarity">
    <text evidence="2">Belongs to the HPPK family.</text>
</comment>
<dbReference type="InterPro" id="IPR035907">
    <property type="entry name" value="Hppk_sf"/>
</dbReference>
<keyword evidence="6" id="KW-0547">Nucleotide-binding</keyword>
<comment type="function">
    <text evidence="10">Catalyzes the transfer of pyrophosphate from adenosine triphosphate (ATP) to 6-hydroxymethyl-7,8-dihydropterin, an enzymatic step in folate biosynthesis pathway.</text>
</comment>
<keyword evidence="9" id="KW-0289">Folate biosynthesis</keyword>
<dbReference type="GO" id="GO:0003848">
    <property type="term" value="F:2-amino-4-hydroxy-6-hydroxymethyldihydropteridine diphosphokinase activity"/>
    <property type="evidence" value="ECO:0007669"/>
    <property type="project" value="UniProtKB-EC"/>
</dbReference>
<evidence type="ECO:0000256" key="6">
    <source>
        <dbReference type="ARBA" id="ARBA00022741"/>
    </source>
</evidence>
<protein>
    <recommendedName>
        <fullName evidence="4">2-amino-4-hydroxy-6-hydroxymethyldihydropteridine pyrophosphokinase</fullName>
        <ecNumber evidence="3">2.7.6.3</ecNumber>
    </recommendedName>
    <alternativeName>
        <fullName evidence="11">6-hydroxymethyl-7,8-dihydropterin pyrophosphokinase</fullName>
    </alternativeName>
    <alternativeName>
        <fullName evidence="12">7,8-dihydro-6-hydroxymethylpterin-pyrophosphokinase</fullName>
    </alternativeName>
</protein>
<keyword evidence="15" id="KW-1185">Reference proteome</keyword>
<evidence type="ECO:0000256" key="8">
    <source>
        <dbReference type="ARBA" id="ARBA00022840"/>
    </source>
</evidence>
<evidence type="ECO:0000256" key="5">
    <source>
        <dbReference type="ARBA" id="ARBA00022679"/>
    </source>
</evidence>
<evidence type="ECO:0000256" key="7">
    <source>
        <dbReference type="ARBA" id="ARBA00022777"/>
    </source>
</evidence>
<dbReference type="PANTHER" id="PTHR43071">
    <property type="entry name" value="2-AMINO-4-HYDROXY-6-HYDROXYMETHYLDIHYDROPTERIDINE PYROPHOSPHOKINASE"/>
    <property type="match status" value="1"/>
</dbReference>
<dbReference type="RefSeq" id="WP_249247346.1">
    <property type="nucleotide sequence ID" value="NZ_JAKIKT010000001.1"/>
</dbReference>
<evidence type="ECO:0000256" key="4">
    <source>
        <dbReference type="ARBA" id="ARBA00016218"/>
    </source>
</evidence>
<reference evidence="14 15" key="1">
    <citation type="submission" date="2022-01" db="EMBL/GenBank/DDBJ databases">
        <title>Whole genome-based taxonomy of the Shewanellaceae.</title>
        <authorList>
            <person name="Martin-Rodriguez A.J."/>
        </authorList>
    </citation>
    <scope>NUCLEOTIDE SEQUENCE [LARGE SCALE GENOMIC DNA]</scope>
    <source>
        <strain evidence="14 15">DSM 21332</strain>
    </source>
</reference>
<evidence type="ECO:0000313" key="14">
    <source>
        <dbReference type="EMBL" id="MCL2912518.1"/>
    </source>
</evidence>
<dbReference type="NCBIfam" id="TIGR01498">
    <property type="entry name" value="folK"/>
    <property type="match status" value="1"/>
</dbReference>
<keyword evidence="8" id="KW-0067">ATP-binding</keyword>
<keyword evidence="5 14" id="KW-0808">Transferase</keyword>
<gene>
    <name evidence="14" type="primary">folK</name>
    <name evidence="14" type="ORF">L2725_01755</name>
</gene>
<dbReference type="InterPro" id="IPR000550">
    <property type="entry name" value="Hppk"/>
</dbReference>
<comment type="caution">
    <text evidence="14">The sequence shown here is derived from an EMBL/GenBank/DDBJ whole genome shotgun (WGS) entry which is preliminary data.</text>
</comment>